<name>A0A0C1N5R9_9CYAN</name>
<dbReference type="AlphaFoldDB" id="A0A0C1N5R9"/>
<feature type="domain" description="ScoMcrA-like DNA sulfur-binding" evidence="2">
    <location>
        <begin position="9"/>
        <end position="148"/>
    </location>
</feature>
<dbReference type="InterPro" id="IPR058813">
    <property type="entry name" value="DNA-SBD_ScoMcrA"/>
</dbReference>
<dbReference type="Pfam" id="PF26340">
    <property type="entry name" value="DNA-SBD_ScoMcrA"/>
    <property type="match status" value="1"/>
</dbReference>
<gene>
    <name evidence="3" type="ORF">DA73_0224735</name>
</gene>
<dbReference type="InterPro" id="IPR003615">
    <property type="entry name" value="HNH_nuc"/>
</dbReference>
<dbReference type="Pfam" id="PF13391">
    <property type="entry name" value="HNH_2"/>
    <property type="match status" value="1"/>
</dbReference>
<dbReference type="STRING" id="1479485.DA73_0224735"/>
<evidence type="ECO:0000259" key="1">
    <source>
        <dbReference type="Pfam" id="PF13391"/>
    </source>
</evidence>
<dbReference type="InterPro" id="IPR011396">
    <property type="entry name" value="PT_DNA_restrict"/>
</dbReference>
<comment type="caution">
    <text evidence="3">The sequence shown here is derived from an EMBL/GenBank/DDBJ whole genome shotgun (WGS) entry which is preliminary data.</text>
</comment>
<dbReference type="GO" id="GO:0004519">
    <property type="term" value="F:endonuclease activity"/>
    <property type="evidence" value="ECO:0007669"/>
    <property type="project" value="UniProtKB-KW"/>
</dbReference>
<proteinExistence type="predicted"/>
<dbReference type="EMBL" id="JHEG02000053">
    <property type="protein sequence ID" value="KIE09967.1"/>
    <property type="molecule type" value="Genomic_DNA"/>
</dbReference>
<dbReference type="CDD" id="cd00085">
    <property type="entry name" value="HNHc"/>
    <property type="match status" value="1"/>
</dbReference>
<reference evidence="3" key="1">
    <citation type="journal article" date="2015" name="Genome Announc.">
        <title>Draft Genome Sequence of Tolypothrix boutellei Strain VB521301.</title>
        <authorList>
            <person name="Chandrababunaidu M.M."/>
            <person name="Singh D."/>
            <person name="Sen D."/>
            <person name="Bhan S."/>
            <person name="Das S."/>
            <person name="Gupta A."/>
            <person name="Adhikary S.P."/>
            <person name="Tripathy S."/>
        </authorList>
    </citation>
    <scope>NUCLEOTIDE SEQUENCE</scope>
    <source>
        <strain evidence="3">VB521301</strain>
    </source>
</reference>
<protein>
    <submittedName>
        <fullName evidence="3">HNH endonuclease</fullName>
    </submittedName>
</protein>
<keyword evidence="3" id="KW-0378">Hydrolase</keyword>
<evidence type="ECO:0000259" key="2">
    <source>
        <dbReference type="Pfam" id="PF26340"/>
    </source>
</evidence>
<accession>A0A0C1N5R9</accession>
<keyword evidence="3" id="KW-0540">Nuclease</keyword>
<feature type="domain" description="HNH nuclease" evidence="1">
    <location>
        <begin position="208"/>
        <end position="260"/>
    </location>
</feature>
<evidence type="ECO:0000313" key="3">
    <source>
        <dbReference type="EMBL" id="KIE09967.1"/>
    </source>
</evidence>
<dbReference type="Gene3D" id="1.10.30.50">
    <property type="match status" value="1"/>
</dbReference>
<keyword evidence="3" id="KW-0255">Endonuclease</keyword>
<dbReference type="PIRSF" id="PIRSF030850">
    <property type="entry name" value="UCP030850"/>
    <property type="match status" value="1"/>
</dbReference>
<organism evidence="3">
    <name type="scientific">Tolypothrix bouteillei VB521301</name>
    <dbReference type="NCBI Taxonomy" id="1479485"/>
    <lineage>
        <taxon>Bacteria</taxon>
        <taxon>Bacillati</taxon>
        <taxon>Cyanobacteriota</taxon>
        <taxon>Cyanophyceae</taxon>
        <taxon>Nostocales</taxon>
        <taxon>Tolypothrichaceae</taxon>
        <taxon>Tolypothrix</taxon>
    </lineage>
</organism>
<sequence length="316" mass="36090">MMSLNYYINKFQKLGISRSRGPAPHKPILLLAIIELIEQGERRHNQISLSPELIAAFLKLWQVLGSANHNADIGLPFFHLRSDGFWHFCPNPGFEALLSSGAKVRTVKTIQSAIAYAYFDEELFVLLQQPESRNVLVNALLNTWFADKGEQVNQILRVNAFAEFQQELQATGGKVYQPDAEELKDETKEIVRDAAFRRVVVSVYGQRCAFCGLRVIHQGQIIVDGSHIKPFSQFYDDRIDNGVALCKNHHWAFDRGWFSITDDYTLLISSNLVEDSPNARPMRDFAGDRILLPSHSQYYPRLEALRWHRENVFGAV</sequence>